<reference evidence="1 2" key="1">
    <citation type="submission" date="2017-08" db="EMBL/GenBank/DDBJ databases">
        <title>Pleomorphomonas carboxidotrophicus sp. nov., a new mesophilic hydrogenogenic carboxidotroph.</title>
        <authorList>
            <person name="Esquivel-Elizondo S."/>
            <person name="Krajmalnik-Brown R."/>
            <person name="Maldonado J."/>
        </authorList>
    </citation>
    <scope>NUCLEOTIDE SEQUENCE [LARGE SCALE GENOMIC DNA]</scope>
    <source>
        <strain evidence="1 2">SVCO-16</strain>
    </source>
</reference>
<evidence type="ECO:0000313" key="1">
    <source>
        <dbReference type="EMBL" id="PIP00698.1"/>
    </source>
</evidence>
<gene>
    <name evidence="1" type="ORF">CJ014_00920</name>
</gene>
<sequence length="183" mass="20476">MFAFFRAILNGIRSAFSTAWTIYNFCFGWLLDAFYPGAREAMSQPTSPDRTDEFAAKEMFESVKAEAAKPILGTFADAATQTIDFCRSDDPWACDLSRVPERARRVLTMLSDDERAVIGRSLYCDIDAWIHERYTAVPIAPVADYLAIDEAAEAFERRDSALSEIAYDGLFGIGDEAAQLRLN</sequence>
<proteinExistence type="predicted"/>
<dbReference type="RefSeq" id="WP_100078639.1">
    <property type="nucleotide sequence ID" value="NZ_NQVN01000001.1"/>
</dbReference>
<dbReference type="EMBL" id="NQVN01000001">
    <property type="protein sequence ID" value="PIP00698.1"/>
    <property type="molecule type" value="Genomic_DNA"/>
</dbReference>
<evidence type="ECO:0000313" key="2">
    <source>
        <dbReference type="Proteomes" id="UP000231070"/>
    </source>
</evidence>
<protein>
    <submittedName>
        <fullName evidence="1">Uncharacterized protein</fullName>
    </submittedName>
</protein>
<keyword evidence="2" id="KW-1185">Reference proteome</keyword>
<dbReference type="AlphaFoldDB" id="A0A2G9X149"/>
<organism evidence="1 2">
    <name type="scientific">Pleomorphomonas carboxyditropha</name>
    <dbReference type="NCBI Taxonomy" id="2023338"/>
    <lineage>
        <taxon>Bacteria</taxon>
        <taxon>Pseudomonadati</taxon>
        <taxon>Pseudomonadota</taxon>
        <taxon>Alphaproteobacteria</taxon>
        <taxon>Hyphomicrobiales</taxon>
        <taxon>Pleomorphomonadaceae</taxon>
        <taxon>Pleomorphomonas</taxon>
    </lineage>
</organism>
<name>A0A2G9X149_9HYPH</name>
<dbReference type="Proteomes" id="UP000231070">
    <property type="component" value="Unassembled WGS sequence"/>
</dbReference>
<accession>A0A2G9X149</accession>
<comment type="caution">
    <text evidence="1">The sequence shown here is derived from an EMBL/GenBank/DDBJ whole genome shotgun (WGS) entry which is preliminary data.</text>
</comment>